<dbReference type="EMBL" id="PTJC01000011">
    <property type="protein sequence ID" value="PPK83810.1"/>
    <property type="molecule type" value="Genomic_DNA"/>
</dbReference>
<gene>
    <name evidence="2" type="ORF">CLV84_4330</name>
</gene>
<comment type="caution">
    <text evidence="2">The sequence shown here is derived from an EMBL/GenBank/DDBJ whole genome shotgun (WGS) entry which is preliminary data.</text>
</comment>
<dbReference type="SUPFAM" id="SSF160631">
    <property type="entry name" value="SMI1/KNR4-like"/>
    <property type="match status" value="1"/>
</dbReference>
<evidence type="ECO:0000313" key="3">
    <source>
        <dbReference type="Proteomes" id="UP000237662"/>
    </source>
</evidence>
<dbReference type="Gene3D" id="3.40.1580.10">
    <property type="entry name" value="SMI1/KNR4-like"/>
    <property type="match status" value="1"/>
</dbReference>
<dbReference type="OrthoDB" id="694244at2"/>
<name>A0A2S6HZP8_9BACT</name>
<keyword evidence="3" id="KW-1185">Reference proteome</keyword>
<proteinExistence type="predicted"/>
<dbReference type="SMART" id="SM00860">
    <property type="entry name" value="SMI1_KNR4"/>
    <property type="match status" value="1"/>
</dbReference>
<accession>A0A2S6HZP8</accession>
<organism evidence="2 3">
    <name type="scientific">Neolewinella xylanilytica</name>
    <dbReference type="NCBI Taxonomy" id="1514080"/>
    <lineage>
        <taxon>Bacteria</taxon>
        <taxon>Pseudomonadati</taxon>
        <taxon>Bacteroidota</taxon>
        <taxon>Saprospiria</taxon>
        <taxon>Saprospirales</taxon>
        <taxon>Lewinellaceae</taxon>
        <taxon>Neolewinella</taxon>
    </lineage>
</organism>
<reference evidence="2 3" key="1">
    <citation type="submission" date="2018-02" db="EMBL/GenBank/DDBJ databases">
        <title>Genomic Encyclopedia of Archaeal and Bacterial Type Strains, Phase II (KMG-II): from individual species to whole genera.</title>
        <authorList>
            <person name="Goeker M."/>
        </authorList>
    </citation>
    <scope>NUCLEOTIDE SEQUENCE [LARGE SCALE GENOMIC DNA]</scope>
    <source>
        <strain evidence="2 3">DSM 29526</strain>
    </source>
</reference>
<dbReference type="InterPro" id="IPR037883">
    <property type="entry name" value="Knr4/Smi1-like_sf"/>
</dbReference>
<evidence type="ECO:0000259" key="1">
    <source>
        <dbReference type="SMART" id="SM00860"/>
    </source>
</evidence>
<evidence type="ECO:0000313" key="2">
    <source>
        <dbReference type="EMBL" id="PPK83810.1"/>
    </source>
</evidence>
<sequence>MNFKSFIKSLFSERMVETSGDAKKVLRYNPNDFWDKPVYLPSYKGRLTTSKIETVESQIGFKLPSKLIELLTIQNGGYVNTTGYAILEEVYGIGEGFPNIGEETARLRSEFDDPKVEYLVPLNGDGHEFICLDYRFDTENPKVTRVDLECNEEEVLGESFESYIENDLLTTQELHDLQPIYTSTISIEELEQILKRYPQFIIMDMGYNLNGYNQFRIDSQSFKILGFAYDLYVRKGFIRPSEEKYETMKDLMPETVSQLRTAPQHHKTILKFSTHETADLILSALKEENVEVTIHDFTNR</sequence>
<dbReference type="Proteomes" id="UP000237662">
    <property type="component" value="Unassembled WGS sequence"/>
</dbReference>
<dbReference type="RefSeq" id="WP_104421886.1">
    <property type="nucleotide sequence ID" value="NZ_PTJC01000011.1"/>
</dbReference>
<protein>
    <submittedName>
        <fullName evidence="2">SUKH superfamily protein</fullName>
    </submittedName>
</protein>
<dbReference type="AlphaFoldDB" id="A0A2S6HZP8"/>
<dbReference type="Pfam" id="PF09346">
    <property type="entry name" value="SMI1_KNR4"/>
    <property type="match status" value="1"/>
</dbReference>
<dbReference type="InterPro" id="IPR018958">
    <property type="entry name" value="Knr4/Smi1-like_dom"/>
</dbReference>
<feature type="domain" description="Knr4/Smi1-like" evidence="1">
    <location>
        <begin position="46"/>
        <end position="166"/>
    </location>
</feature>